<dbReference type="AlphaFoldDB" id="A0A835LQB5"/>
<dbReference type="EMBL" id="JADFTS010000006">
    <property type="protein sequence ID" value="KAF9600952.1"/>
    <property type="molecule type" value="Genomic_DNA"/>
</dbReference>
<accession>A0A835LQB5</accession>
<evidence type="ECO:0000313" key="2">
    <source>
        <dbReference type="EMBL" id="KAF9600952.1"/>
    </source>
</evidence>
<sequence length="199" mass="22124">MRLLDDVNLEWVVKDTHRYVGADLAPLSTEAVLQCIKEKMDLIDLEDESIDVEILNSMAVTNQHFTTALGTSNPSALRWTGAKLAQLLQEAALVVVRRGCGSTSILQSDIDDVVDRLTMGPKRVGIELGHQGQCHRATTEVGTAMTSYLLKALDLYYWLDSIPQSLISLRCCFWIRCHYRGYSQVQVAGRCESAAFDMG</sequence>
<reference evidence="2 3" key="1">
    <citation type="submission" date="2020-10" db="EMBL/GenBank/DDBJ databases">
        <title>The Coptis chinensis genome and diversification of protoberbering-type alkaloids.</title>
        <authorList>
            <person name="Wang B."/>
            <person name="Shu S."/>
            <person name="Song C."/>
            <person name="Liu Y."/>
        </authorList>
    </citation>
    <scope>NUCLEOTIDE SEQUENCE [LARGE SCALE GENOMIC DNA]</scope>
    <source>
        <strain evidence="2">HL-2020</strain>
        <tissue evidence="2">Leaf</tissue>
    </source>
</reference>
<dbReference type="Proteomes" id="UP000631114">
    <property type="component" value="Unassembled WGS sequence"/>
</dbReference>
<evidence type="ECO:0000313" key="3">
    <source>
        <dbReference type="Proteomes" id="UP000631114"/>
    </source>
</evidence>
<gene>
    <name evidence="2" type="ORF">IFM89_014658</name>
</gene>
<name>A0A835LQB5_9MAGN</name>
<dbReference type="InterPro" id="IPR041569">
    <property type="entry name" value="AAA_lid_3"/>
</dbReference>
<dbReference type="Gene3D" id="1.10.8.60">
    <property type="match status" value="1"/>
</dbReference>
<dbReference type="OrthoDB" id="27435at2759"/>
<comment type="caution">
    <text evidence="2">The sequence shown here is derived from an EMBL/GenBank/DDBJ whole genome shotgun (WGS) entry which is preliminary data.</text>
</comment>
<feature type="domain" description="AAA ATPase AAA+ lid" evidence="1">
    <location>
        <begin position="6"/>
        <end position="47"/>
    </location>
</feature>
<organism evidence="2 3">
    <name type="scientific">Coptis chinensis</name>
    <dbReference type="NCBI Taxonomy" id="261450"/>
    <lineage>
        <taxon>Eukaryota</taxon>
        <taxon>Viridiplantae</taxon>
        <taxon>Streptophyta</taxon>
        <taxon>Embryophyta</taxon>
        <taxon>Tracheophyta</taxon>
        <taxon>Spermatophyta</taxon>
        <taxon>Magnoliopsida</taxon>
        <taxon>Ranunculales</taxon>
        <taxon>Ranunculaceae</taxon>
        <taxon>Coptidoideae</taxon>
        <taxon>Coptis</taxon>
    </lineage>
</organism>
<protein>
    <recommendedName>
        <fullName evidence="1">AAA ATPase AAA+ lid domain-containing protein</fullName>
    </recommendedName>
</protein>
<dbReference type="Pfam" id="PF17862">
    <property type="entry name" value="AAA_lid_3"/>
    <property type="match status" value="1"/>
</dbReference>
<evidence type="ECO:0000259" key="1">
    <source>
        <dbReference type="Pfam" id="PF17862"/>
    </source>
</evidence>
<proteinExistence type="predicted"/>
<keyword evidence="3" id="KW-1185">Reference proteome</keyword>